<gene>
    <name evidence="3" type="ORF">Poly41_02010</name>
</gene>
<keyword evidence="4" id="KW-1185">Reference proteome</keyword>
<dbReference type="Pfam" id="PF19815">
    <property type="entry name" value="DUF6298"/>
    <property type="match status" value="1"/>
</dbReference>
<evidence type="ECO:0000259" key="2">
    <source>
        <dbReference type="Pfam" id="PF19815"/>
    </source>
</evidence>
<feature type="chain" id="PRO_5022748718" description="DUF6298 domain-containing protein" evidence="1">
    <location>
        <begin position="24"/>
        <end position="478"/>
    </location>
</feature>
<proteinExistence type="predicted"/>
<sequence precursor="true">MTLPTVRSALLALLFSATLSTVATTQAIEPWDENPWHWSQHGQPVMLLGGSDDDSLFQWPEQTLVKQLDRIAAAGGNLIRNTMSDRSDKGFELYPFRKLANGMYDLTQWNDEYWERFERMLAETKRRSIFVQIEVWDRFDYTDSGKNSRGSSHWQDHPYNPANNVNYSFEESGFEKRYPDHPGQNKQPFFFTTPKQRNNKVVLAVQQAFVNKMLDHALPYEHVLYCIDNETNGEAAWAEYWAEFMHRRASAEGKQIMVTEMWDDWDLTAKRHRQTFDRSDLYAYVDVSQNNHNKGQKHWDNFLFVRNYLTSKPRPMNTTKTYGADGNKFKHTDQDAIERFWRHLLAGAASIRFHRPDSGLGINDKAVACIQAARAVESLVPFWSVDPANELLTDRSENEAYLATNADRSIAVVYFPASDEDRSVQLDTQTESTSVEIRWIGIDRDGKQYDPTIESAASSRLKLVPPIAGNMVAVVRQR</sequence>
<evidence type="ECO:0000313" key="3">
    <source>
        <dbReference type="EMBL" id="TWU41908.1"/>
    </source>
</evidence>
<dbReference type="InterPro" id="IPR046265">
    <property type="entry name" value="DUF6298"/>
</dbReference>
<organism evidence="3 4">
    <name type="scientific">Novipirellula artificiosorum</name>
    <dbReference type="NCBI Taxonomy" id="2528016"/>
    <lineage>
        <taxon>Bacteria</taxon>
        <taxon>Pseudomonadati</taxon>
        <taxon>Planctomycetota</taxon>
        <taxon>Planctomycetia</taxon>
        <taxon>Pirellulales</taxon>
        <taxon>Pirellulaceae</taxon>
        <taxon>Novipirellula</taxon>
    </lineage>
</organism>
<dbReference type="SUPFAM" id="SSF51445">
    <property type="entry name" value="(Trans)glycosidases"/>
    <property type="match status" value="1"/>
</dbReference>
<dbReference type="AlphaFoldDB" id="A0A5C6DZ34"/>
<dbReference type="OrthoDB" id="257148at2"/>
<comment type="caution">
    <text evidence="3">The sequence shown here is derived from an EMBL/GenBank/DDBJ whole genome shotgun (WGS) entry which is preliminary data.</text>
</comment>
<evidence type="ECO:0000313" key="4">
    <source>
        <dbReference type="Proteomes" id="UP000319143"/>
    </source>
</evidence>
<reference evidence="3 4" key="1">
    <citation type="submission" date="2019-02" db="EMBL/GenBank/DDBJ databases">
        <title>Deep-cultivation of Planctomycetes and their phenomic and genomic characterization uncovers novel biology.</title>
        <authorList>
            <person name="Wiegand S."/>
            <person name="Jogler M."/>
            <person name="Boedeker C."/>
            <person name="Pinto D."/>
            <person name="Vollmers J."/>
            <person name="Rivas-Marin E."/>
            <person name="Kohn T."/>
            <person name="Peeters S.H."/>
            <person name="Heuer A."/>
            <person name="Rast P."/>
            <person name="Oberbeckmann S."/>
            <person name="Bunk B."/>
            <person name="Jeske O."/>
            <person name="Meyerdierks A."/>
            <person name="Storesund J.E."/>
            <person name="Kallscheuer N."/>
            <person name="Luecker S."/>
            <person name="Lage O.M."/>
            <person name="Pohl T."/>
            <person name="Merkel B.J."/>
            <person name="Hornburger P."/>
            <person name="Mueller R.-W."/>
            <person name="Bruemmer F."/>
            <person name="Labrenz M."/>
            <person name="Spormann A.M."/>
            <person name="Op Den Camp H."/>
            <person name="Overmann J."/>
            <person name="Amann R."/>
            <person name="Jetten M.S.M."/>
            <person name="Mascher T."/>
            <person name="Medema M.H."/>
            <person name="Devos D.P."/>
            <person name="Kaster A.-K."/>
            <person name="Ovreas L."/>
            <person name="Rohde M."/>
            <person name="Galperin M.Y."/>
            <person name="Jogler C."/>
        </authorList>
    </citation>
    <scope>NUCLEOTIDE SEQUENCE [LARGE SCALE GENOMIC DNA]</scope>
    <source>
        <strain evidence="3 4">Poly41</strain>
    </source>
</reference>
<protein>
    <recommendedName>
        <fullName evidence="2">DUF6298 domain-containing protein</fullName>
    </recommendedName>
</protein>
<feature type="signal peptide" evidence="1">
    <location>
        <begin position="1"/>
        <end position="23"/>
    </location>
</feature>
<dbReference type="EMBL" id="SJPV01000001">
    <property type="protein sequence ID" value="TWU41908.1"/>
    <property type="molecule type" value="Genomic_DNA"/>
</dbReference>
<accession>A0A5C6DZ34</accession>
<dbReference type="InterPro" id="IPR017853">
    <property type="entry name" value="GH"/>
</dbReference>
<dbReference type="Gene3D" id="3.20.20.80">
    <property type="entry name" value="Glycosidases"/>
    <property type="match status" value="1"/>
</dbReference>
<dbReference type="Proteomes" id="UP000319143">
    <property type="component" value="Unassembled WGS sequence"/>
</dbReference>
<dbReference type="RefSeq" id="WP_146524063.1">
    <property type="nucleotide sequence ID" value="NZ_SJPV01000001.1"/>
</dbReference>
<name>A0A5C6DZ34_9BACT</name>
<evidence type="ECO:0000256" key="1">
    <source>
        <dbReference type="SAM" id="SignalP"/>
    </source>
</evidence>
<keyword evidence="1" id="KW-0732">Signal</keyword>
<feature type="domain" description="DUF6298" evidence="2">
    <location>
        <begin position="103"/>
        <end position="258"/>
    </location>
</feature>